<reference evidence="2 3" key="1">
    <citation type="submission" date="2016-10" db="EMBL/GenBank/DDBJ databases">
        <authorList>
            <person name="de Groot N.N."/>
        </authorList>
    </citation>
    <scope>NUCLEOTIDE SEQUENCE [LARGE SCALE GENOMIC DNA]</scope>
    <source>
        <strain evidence="2 3">MT12</strain>
    </source>
</reference>
<dbReference type="RefSeq" id="WP_092122169.1">
    <property type="nucleotide sequence ID" value="NZ_FNTH01000001.1"/>
</dbReference>
<feature type="domain" description="AB hydrolase-1" evidence="1">
    <location>
        <begin position="47"/>
        <end position="193"/>
    </location>
</feature>
<sequence>MNTVVDRSAPPSQLLLALEVRGIWELQAFFASYPLLRRAPRGDGHPVLVLPGLSASDISTRPLRAYLKAQGYAVHGWKLGPNRGPRPGVEAAMDARLAELAERYKRKVSLIGWSLGGVFAREIARRAPDLVRQVITLGSPFANEPKASNAWRLYEILSERQVDDWPDRDMMKLPPPVPSTAIYSRTDGIVSWWGCREQHADRTQNIEVEGSHCGLGHNPAVLYAIADRLALGEEEWSPFDRSGLRGMVYPDPDRADDSVALFRPRWPAA</sequence>
<dbReference type="InterPro" id="IPR000073">
    <property type="entry name" value="AB_hydrolase_1"/>
</dbReference>
<evidence type="ECO:0000313" key="2">
    <source>
        <dbReference type="EMBL" id="SED74555.1"/>
    </source>
</evidence>
<dbReference type="InterPro" id="IPR029058">
    <property type="entry name" value="AB_hydrolase_fold"/>
</dbReference>
<dbReference type="OrthoDB" id="7958481at2"/>
<evidence type="ECO:0000313" key="3">
    <source>
        <dbReference type="Proteomes" id="UP000198992"/>
    </source>
</evidence>
<dbReference type="Gene3D" id="3.40.50.1820">
    <property type="entry name" value="alpha/beta hydrolase"/>
    <property type="match status" value="1"/>
</dbReference>
<gene>
    <name evidence="2" type="ORF">SAMN05444164_5667</name>
</gene>
<organism evidence="2 3">
    <name type="scientific">Bradyrhizobium erythrophlei</name>
    <dbReference type="NCBI Taxonomy" id="1437360"/>
    <lineage>
        <taxon>Bacteria</taxon>
        <taxon>Pseudomonadati</taxon>
        <taxon>Pseudomonadota</taxon>
        <taxon>Alphaproteobacteria</taxon>
        <taxon>Hyphomicrobiales</taxon>
        <taxon>Nitrobacteraceae</taxon>
        <taxon>Bradyrhizobium</taxon>
    </lineage>
</organism>
<protein>
    <recommendedName>
        <fullName evidence="1">AB hydrolase-1 domain-containing protein</fullName>
    </recommendedName>
</protein>
<dbReference type="AlphaFoldDB" id="A0A1H5D6P4"/>
<name>A0A1H5D6P4_9BRAD</name>
<dbReference type="SUPFAM" id="SSF53474">
    <property type="entry name" value="alpha/beta-Hydrolases"/>
    <property type="match status" value="1"/>
</dbReference>
<evidence type="ECO:0000259" key="1">
    <source>
        <dbReference type="Pfam" id="PF12697"/>
    </source>
</evidence>
<dbReference type="Proteomes" id="UP000198992">
    <property type="component" value="Unassembled WGS sequence"/>
</dbReference>
<proteinExistence type="predicted"/>
<dbReference type="EMBL" id="FNTH01000001">
    <property type="protein sequence ID" value="SED74555.1"/>
    <property type="molecule type" value="Genomic_DNA"/>
</dbReference>
<accession>A0A1H5D6P4</accession>
<dbReference type="Pfam" id="PF12697">
    <property type="entry name" value="Abhydrolase_6"/>
    <property type="match status" value="1"/>
</dbReference>